<dbReference type="PANTHER" id="PTHR46796:SF12">
    <property type="entry name" value="HTH-TYPE DNA-BINDING TRANSCRIPTIONAL ACTIVATOR EUTR"/>
    <property type="match status" value="1"/>
</dbReference>
<gene>
    <name evidence="5" type="ORF">ADIMK_1425</name>
</gene>
<dbReference type="PANTHER" id="PTHR46796">
    <property type="entry name" value="HTH-TYPE TRANSCRIPTIONAL ACTIVATOR RHAS-RELATED"/>
    <property type="match status" value="1"/>
</dbReference>
<keyword evidence="3" id="KW-0804">Transcription</keyword>
<dbReference type="PROSITE" id="PS00041">
    <property type="entry name" value="HTH_ARAC_FAMILY_1"/>
    <property type="match status" value="1"/>
</dbReference>
<dbReference type="InterPro" id="IPR009057">
    <property type="entry name" value="Homeodomain-like_sf"/>
</dbReference>
<reference evidence="5 6" key="1">
    <citation type="submission" date="2014-04" db="EMBL/GenBank/DDBJ databases">
        <title>Marinobacterium kochiensis sp. nov., isolated from sediment sample collected from Kochi backwaters in Kerala, India.</title>
        <authorList>
            <person name="Singh A."/>
            <person name="Pinnaka A.K."/>
        </authorList>
    </citation>
    <scope>NUCLEOTIDE SEQUENCE [LARGE SCALE GENOMIC DNA]</scope>
    <source>
        <strain evidence="5 6">AK27</strain>
    </source>
</reference>
<protein>
    <submittedName>
        <fullName evidence="5">Transcriptional regulator, AraC family</fullName>
    </submittedName>
</protein>
<dbReference type="SUPFAM" id="SSF46689">
    <property type="entry name" value="Homeodomain-like"/>
    <property type="match status" value="2"/>
</dbReference>
<evidence type="ECO:0000259" key="4">
    <source>
        <dbReference type="PROSITE" id="PS01124"/>
    </source>
</evidence>
<dbReference type="Proteomes" id="UP000028252">
    <property type="component" value="Unassembled WGS sequence"/>
</dbReference>
<name>A0A081G074_9GAMM</name>
<keyword evidence="6" id="KW-1185">Reference proteome</keyword>
<dbReference type="Pfam" id="PF12833">
    <property type="entry name" value="HTH_18"/>
    <property type="match status" value="1"/>
</dbReference>
<evidence type="ECO:0000313" key="5">
    <source>
        <dbReference type="EMBL" id="KEA64179.1"/>
    </source>
</evidence>
<evidence type="ECO:0000256" key="2">
    <source>
        <dbReference type="ARBA" id="ARBA00023125"/>
    </source>
</evidence>
<comment type="caution">
    <text evidence="5">The sequence shown here is derived from an EMBL/GenBank/DDBJ whole genome shotgun (WGS) entry which is preliminary data.</text>
</comment>
<dbReference type="PROSITE" id="PS01124">
    <property type="entry name" value="HTH_ARAC_FAMILY_2"/>
    <property type="match status" value="1"/>
</dbReference>
<keyword evidence="1" id="KW-0805">Transcription regulation</keyword>
<dbReference type="SMART" id="SM00342">
    <property type="entry name" value="HTH_ARAC"/>
    <property type="match status" value="1"/>
</dbReference>
<evidence type="ECO:0000313" key="6">
    <source>
        <dbReference type="Proteomes" id="UP000028252"/>
    </source>
</evidence>
<proteinExistence type="predicted"/>
<dbReference type="InterPro" id="IPR018062">
    <property type="entry name" value="HTH_AraC-typ_CS"/>
</dbReference>
<dbReference type="AlphaFoldDB" id="A0A081G074"/>
<evidence type="ECO:0000256" key="1">
    <source>
        <dbReference type="ARBA" id="ARBA00023015"/>
    </source>
</evidence>
<sequence length="300" mass="33587">MSDDINEQAVGITDWEQEYDQISAGRFHGSIEECRIGALQVFREHTSQALYQQCEVWAGAVWVGIPVIREDFRINGQAVEACDLMWRRGRDPFELVTPEGSNILSVAVHEAVLEHHAQTQGIAITLPEAGCCPRIQADPETIREMGLLINKVVSAKPGSIDRGIHEDLVIMMLLDQLGDVRLNNQLPPSYAHRRAVVDRVRDYVLEVGALPVTLDELCQVACVSRRTLQYSFDSILGISPKHFLRTGRLNRVRRLLSSQEAGSVSDAAAHYGFYHLSQFATDYKRLFGELPSQTLKRHAG</sequence>
<evidence type="ECO:0000256" key="3">
    <source>
        <dbReference type="ARBA" id="ARBA00023163"/>
    </source>
</evidence>
<feature type="domain" description="HTH araC/xylS-type" evidence="4">
    <location>
        <begin position="198"/>
        <end position="297"/>
    </location>
</feature>
<keyword evidence="2" id="KW-0238">DNA-binding</keyword>
<dbReference type="PATRIC" id="fig|1232683.4.peg.1404"/>
<organism evidence="5 6">
    <name type="scientific">Marinobacterium lacunae</name>
    <dbReference type="NCBI Taxonomy" id="1232683"/>
    <lineage>
        <taxon>Bacteria</taxon>
        <taxon>Pseudomonadati</taxon>
        <taxon>Pseudomonadota</taxon>
        <taxon>Gammaproteobacteria</taxon>
        <taxon>Oceanospirillales</taxon>
        <taxon>Oceanospirillaceae</taxon>
        <taxon>Marinobacterium</taxon>
    </lineage>
</organism>
<dbReference type="InterPro" id="IPR018060">
    <property type="entry name" value="HTH_AraC"/>
</dbReference>
<dbReference type="STRING" id="1232683.ADIMK_1425"/>
<dbReference type="eggNOG" id="COG2207">
    <property type="taxonomic scope" value="Bacteria"/>
</dbReference>
<dbReference type="EMBL" id="JMQN01000018">
    <property type="protein sequence ID" value="KEA64179.1"/>
    <property type="molecule type" value="Genomic_DNA"/>
</dbReference>
<dbReference type="Gene3D" id="1.10.10.60">
    <property type="entry name" value="Homeodomain-like"/>
    <property type="match status" value="1"/>
</dbReference>
<dbReference type="GO" id="GO:0043565">
    <property type="term" value="F:sequence-specific DNA binding"/>
    <property type="evidence" value="ECO:0007669"/>
    <property type="project" value="InterPro"/>
</dbReference>
<accession>A0A081G074</accession>
<dbReference type="InterPro" id="IPR050204">
    <property type="entry name" value="AraC_XylS_family_regulators"/>
</dbReference>
<dbReference type="GO" id="GO:0003700">
    <property type="term" value="F:DNA-binding transcription factor activity"/>
    <property type="evidence" value="ECO:0007669"/>
    <property type="project" value="InterPro"/>
</dbReference>